<feature type="compositionally biased region" description="Gly residues" evidence="2">
    <location>
        <begin position="3195"/>
        <end position="3205"/>
    </location>
</feature>
<protein>
    <recommendedName>
        <fullName evidence="4">Fibronectin type-III domain-containing protein</fullName>
    </recommendedName>
</protein>
<dbReference type="InterPro" id="IPR003961">
    <property type="entry name" value="FN3_dom"/>
</dbReference>
<feature type="region of interest" description="Disordered" evidence="2">
    <location>
        <begin position="3130"/>
        <end position="3149"/>
    </location>
</feature>
<feature type="domain" description="Fibronectin type-III" evidence="4">
    <location>
        <begin position="2630"/>
        <end position="2714"/>
    </location>
</feature>
<keyword evidence="3" id="KW-0732">Signal</keyword>
<dbReference type="InterPro" id="IPR036116">
    <property type="entry name" value="FN3_sf"/>
</dbReference>
<dbReference type="PANTHER" id="PTHR46708">
    <property type="entry name" value="TENASCIN"/>
    <property type="match status" value="1"/>
</dbReference>
<feature type="domain" description="Fibronectin type-III" evidence="4">
    <location>
        <begin position="778"/>
        <end position="859"/>
    </location>
</feature>
<feature type="region of interest" description="Disordered" evidence="2">
    <location>
        <begin position="2900"/>
        <end position="2957"/>
    </location>
</feature>
<reference evidence="5" key="1">
    <citation type="submission" date="2017-05" db="UniProtKB">
        <authorList>
            <consortium name="EnsemblMetazoa"/>
        </authorList>
    </citation>
    <scope>IDENTIFICATION</scope>
</reference>
<feature type="compositionally biased region" description="Basic and acidic residues" evidence="2">
    <location>
        <begin position="2998"/>
        <end position="3010"/>
    </location>
</feature>
<dbReference type="EnsemblMetazoa" id="Aqu2.1.35050_001">
    <property type="protein sequence ID" value="Aqu2.1.35050_001"/>
    <property type="gene ID" value="Aqu2.1.35050"/>
</dbReference>
<feature type="region of interest" description="Disordered" evidence="2">
    <location>
        <begin position="2984"/>
        <end position="3010"/>
    </location>
</feature>
<feature type="compositionally biased region" description="Basic and acidic residues" evidence="2">
    <location>
        <begin position="3130"/>
        <end position="3139"/>
    </location>
</feature>
<dbReference type="PROSITE" id="PS50853">
    <property type="entry name" value="FN3"/>
    <property type="match status" value="12"/>
</dbReference>
<feature type="compositionally biased region" description="Polar residues" evidence="2">
    <location>
        <begin position="3232"/>
        <end position="3246"/>
    </location>
</feature>
<organism evidence="5">
    <name type="scientific">Amphimedon queenslandica</name>
    <name type="common">Sponge</name>
    <dbReference type="NCBI Taxonomy" id="400682"/>
    <lineage>
        <taxon>Eukaryota</taxon>
        <taxon>Metazoa</taxon>
        <taxon>Porifera</taxon>
        <taxon>Demospongiae</taxon>
        <taxon>Heteroscleromorpha</taxon>
        <taxon>Haplosclerida</taxon>
        <taxon>Niphatidae</taxon>
        <taxon>Amphimedon</taxon>
    </lineage>
</organism>
<dbReference type="Gene3D" id="2.60.40.10">
    <property type="entry name" value="Immunoglobulins"/>
    <property type="match status" value="13"/>
</dbReference>
<feature type="domain" description="Fibronectin type-III" evidence="4">
    <location>
        <begin position="861"/>
        <end position="964"/>
    </location>
</feature>
<feature type="chain" id="PRO_5013141066" description="Fibronectin type-III domain-containing protein" evidence="3">
    <location>
        <begin position="21"/>
        <end position="3641"/>
    </location>
</feature>
<feature type="domain" description="Fibronectin type-III" evidence="4">
    <location>
        <begin position="263"/>
        <end position="355"/>
    </location>
</feature>
<feature type="domain" description="Fibronectin type-III" evidence="4">
    <location>
        <begin position="2522"/>
        <end position="2625"/>
    </location>
</feature>
<feature type="compositionally biased region" description="Basic and acidic residues" evidence="2">
    <location>
        <begin position="2791"/>
        <end position="2804"/>
    </location>
</feature>
<feature type="domain" description="Fibronectin type-III" evidence="4">
    <location>
        <begin position="2253"/>
        <end position="2342"/>
    </location>
</feature>
<dbReference type="InterPro" id="IPR013783">
    <property type="entry name" value="Ig-like_fold"/>
</dbReference>
<evidence type="ECO:0000256" key="3">
    <source>
        <dbReference type="SAM" id="SignalP"/>
    </source>
</evidence>
<feature type="domain" description="Fibronectin type-III" evidence="4">
    <location>
        <begin position="1922"/>
        <end position="2012"/>
    </location>
</feature>
<feature type="domain" description="Fibronectin type-III" evidence="4">
    <location>
        <begin position="2439"/>
        <end position="2520"/>
    </location>
</feature>
<keyword evidence="1" id="KW-0677">Repeat</keyword>
<dbReference type="SMART" id="SM00060">
    <property type="entry name" value="FN3"/>
    <property type="match status" value="13"/>
</dbReference>
<name>A0A1X7V460_AMPQE</name>
<feature type="domain" description="Fibronectin type-III" evidence="4">
    <location>
        <begin position="1603"/>
        <end position="1684"/>
    </location>
</feature>
<feature type="compositionally biased region" description="Polar residues" evidence="2">
    <location>
        <begin position="2809"/>
        <end position="2818"/>
    </location>
</feature>
<dbReference type="PANTHER" id="PTHR46708:SF2">
    <property type="entry name" value="FIBRONECTIN TYPE-III DOMAIN-CONTAINING PROTEIN"/>
    <property type="match status" value="1"/>
</dbReference>
<dbReference type="OrthoDB" id="10253954at2759"/>
<feature type="region of interest" description="Disordered" evidence="2">
    <location>
        <begin position="3188"/>
        <end position="3334"/>
    </location>
</feature>
<evidence type="ECO:0000256" key="1">
    <source>
        <dbReference type="ARBA" id="ARBA00022737"/>
    </source>
</evidence>
<dbReference type="InParanoid" id="A0A1X7V460"/>
<feature type="domain" description="Fibronectin type-III" evidence="4">
    <location>
        <begin position="592"/>
        <end position="681"/>
    </location>
</feature>
<feature type="region of interest" description="Disordered" evidence="2">
    <location>
        <begin position="2849"/>
        <end position="2887"/>
    </location>
</feature>
<feature type="region of interest" description="Disordered" evidence="2">
    <location>
        <begin position="2790"/>
        <end position="2832"/>
    </location>
</feature>
<accession>A0A1X7V460</accession>
<sequence length="3641" mass="394301">MAMSLVVTAAILLSVSEVISQCPPSSGIYLRHDGNCYTNGSYFWDNSVNAANEAISCVLPGTSLTTGQWVRVADPDDPVDCNSNSASDPFHCTSVTSPDATLNLYLAQGLSAAQEGWYKCCLPTDCSTSGTNTIFANIFRFAEIESFTVADLPSDMTVYPQEYKLNCIKIGHYTYGISINIGTAALASHTGCYDPNGNCNGTVLVSSSNTVRYTVDITWDGMNVSSGSISQSTTGDQMYQCVVQVAGQPTRTRDVIVKVPATAPSSLTEVNKTATTITVSWTALDSSDADGYVVNVTSDTDTVQTVQVEGSSNNTITLNGLRELTTYSITVRAYQQLLGPASSTISVFTHICQQEGIFLMHDGNCCPNGSYFWDNTVNAVTEAISCVLPGTSLTTGQWVRVADPDDPVDCNSNSASDPFRCTSITSPDATINLYLAQGLTTTTEGWYKCCLPTDCSDPNTNIIFANIFRYSEIESFTVADLPSDMTVYPQEYKLNCTKIGHYTYGININIGTAALASHTGCYDPNGNCNGTVLVSSSNTVRYTVDITWDGMNVSSGSISQSTTGDQMYQCVVQVAGQPTRTRDVIVKVPATAPSSLTKVSKTTTTITVSWTALDSSDADGYVVNVTSDTDTVQTVQVEGSSNNTITLNGLDIETTYSITVRAYQQLLGPASTISVQTLPVINSINWTLVSSITQLNNTQYRIDCLTTTDINPSTDVQWLVNEVMKSNSNYSLIDVLAYHNTLLVYPDPLGVSVNVTCIAMIGGVNYSQSVILHAPSGPPNNVRGFILNATSIKMNWTNSSETNGYVIEYTTGGVTRNVISTSEDEIVLTDLSPMSTYTISVYSYIDLPSVNSTVTVLRFDVPSPVTSLSVSNVSTTGITVSWTIPSSDNYVTYYTISYTPSCPQLSSVNETVSVGPHQPTTTYSYTLIGLYSGMNYTITVRAGNVLGGSVSVLTNENTSSIAPTGFADFLCLLQPINNLTWNEVNCSERNGLITGYTVIISNSSFTYNLTSTERYIILNDLVFGTEYNISVAAVNSVGRGPFSDPIVVEIGIGPGPVGSVSSIMDTTWAVISWSVPSYIPSDYPIITYEIGYHILEYGNCSMVDDDDIDIQMLQFSNSTNGNTIFNITGLNDMSCYIFGVRAYTDNGYGEWTVIANETLELPPLPSLTSTSSSTLSNIIVSSIYLRHNGICYPNRSYFWDYSIRLNPLECVLPGAILDDGEWIGPNGTVPCDGGNNQNVQCSTGSGASLSVHIQNSKNVFLLAPGDGWYKCCLPTNCSDPNTTIIFVKIFKFTEIDSFTVADLPSDMTVYPQEYKLNCTKIGYFEYGISMSIGSTALASYTRCYDSTNNCSGTVLFSSTNKISYTVTITWDGMNVSNGSISQSTTGDQMYQCRVADHPGAAAIRIRNVTIKVPATAPSSLTEVNKTATTITVNWTALDSSDADGYVVNVTSDTDTVQTVQVEGSSNNTITLNGLRGGTTYSITVRAYQQLLGPASTISVQTLPVINSINWTLVSSITQLNNTQYHIDCLTTTDIINPSTDVYWLVNGVMKNSSMYTSIDVLTYNNTLLVYPDPLGVSVNVTCIAMIGGVNYSQSVMLHAPSGPPNNVRGFILNATSIKVNWTNSSETNGYVIEYTTGGVTRNVVSTNEEEIVLTDLSPMSTYTISVYSYIDLPSVNSTVRVLRFDGIYLLRDGTCYTNGSYFWDVSIISTPLECVLLNDTLDDGEWIGPNGVVPCDGGNNQNVQCTTGSSGASLSVHIIYTNDDYILLLPGDGWYKCCLPTNCSDPNTNIIFANIFRFTQIESFTVADLPSDMTVYPQEYKLNCTKIGYLEYGISMSIGSTALASYTGCNDRNSNCPGTVLISSTHTVRYTVDITWDGMTVSSGSISQSITGDQMYQCKVADYPDSREIRIRNVTIKVPATAPSSLTEVNKTATTITVSWTALDSSDADGYVVNVTNDTDTVQTVQVEGSSNNTITLNGLSVLTTYSITVRAYQQLLGPASTISAFTHCQQERIYLGYNGDCYSNGSYFWDSTVNAVTEAISCVLPGTSLTTGQWVRVADPDDPVDCNSNSASDPFRCTIVTSPDATINLYLAQGLTATTEGWYKCCLPTDCSDPNTNIIFANIFRFAEIESFTVADLPSDMTVYPQEYKLNCTKIGFREYVISMSIGSTTLTNYPGSFCNDNGNTCSGTVLVSSSSTVRYTVTLTWDGMTVSSGSISQSTTGDQMYQCRVADHPGAAAIRIRNVTTKVPATAPSSLTEVNKTTTTITVSWTTLDSSDADGYVVNVTSDTDIVQTLQVQGSSNNTITLNGLNIETTYSITVRAYQQLLGPASTISVQTLPVINSINWTLVSSITQLNSTQYHIDCLTTTDIDPSTDVYWLVNGVVKSNLMNTSIDVLTYNNTLLIYPDPLGVSVNVTCIAMIGGVNYSQSMILHAPSGPPNNVRGFILNATSIKVNWTNSSETNGYVIEYTTGGVTRNVVSTSEGEIVLTDLSPMSTYTISVYSYIDLPSVNSIVTVLRFDVPSPVTSLSVSNVSTTGIRVNWTIPSSDNYVTYYTISYTPSCPELSSVNETVSVGPHQSTTTYSYTLTGLYSGMNYTITVRAGNVLGGSVSVSTNENTSSIAPIGVADFLSLLQPINNLTWNEVNCSEHNGLITGYIVIISNSSITYNLTSTERYIILNDLVFGTEYNISVAAVNSVGRGPFSDPIEVEIGIVLGPVGSVSSIMDTTWAVISWSVPSYIPSDYPIITYEIGYHILEYAMLQFDRKTQHSTVPSKTKNFLALNKSLVKTKSKSEATKRKDKEPCLSKGKPQSNPSSGHASRKAGQHQSSEETVTISKDYLEQLLRQNYSAPVPPTSNAPSLPSTSKASKGPLEQHDAGPSPPTHVIVDHTEVPGLEYQAAGNRSKGTRAHPNKTTTTTNNKRRNEEVPVEPQPTSDIPHVSHVSPPHGGESYHRGTMNRPVHPAMKSSIDFGVGGGGGGRGVGWQQRPTNKVPYSNAGHDDGGKRRRREEAVATMPVNSKLQQNLTAASSQVQSSPRSSLDLFLSHKDENKMKDFLYREELRLQIEENKRLKEEERYKRELEERREAERVEKERQQLAWEFEKEKERQRQKEIEATQKLASLYEQRQLAKEAADKEKMKQQQLHRRHNEEHEGIAVASYQQENSNHPPSSLLYSSTDFDLRSPSMLQATSKGQQQLGGGGGGGGINKSPRHKAVQGIEGGVGRRQTLAAVQGTGSQISLHSTSSEEPSGAASNRHKDRAVTNNANANKMASGLVRESRVQRRQAIKKQMESKKSDSESEEKMRRQRPGGVRAGGQGGGGRAVGGKPSSNRPIANSIARSNKQVLQRSLKEHSHNRTVRLREPNAPVMLYSSPDIQERSYHQPPRSPPVPAVAKRLAQGQTGFVNDIHDLPGPDVTFSVLPVDQEELEPTNNAHNGIQPQIISSVQELPTITVPKSNRVLPSITSNYTSQATGVPPQNSVVNAVLPSIVGSSSQTGAQPNVLLNNNNPVLPSIPSSHNGVIASSNTLPQTFGTQFTALPSITGATSIPHVTVSSSMNHHEASPHIARAASCSPDIDQTSLMSSTGKQVLPPILEIRSREEKLFERDHVQSNSQQQMLNSLSKLKQNIASHTAIITNRVRDVL</sequence>
<feature type="domain" description="Fibronectin type-III" evidence="4">
    <location>
        <begin position="1053"/>
        <end position="1164"/>
    </location>
</feature>
<evidence type="ECO:0000256" key="2">
    <source>
        <dbReference type="SAM" id="MobiDB-lite"/>
    </source>
</evidence>
<feature type="compositionally biased region" description="Basic and acidic residues" evidence="2">
    <location>
        <begin position="3287"/>
        <end position="3302"/>
    </location>
</feature>
<feature type="compositionally biased region" description="Polar residues" evidence="2">
    <location>
        <begin position="2857"/>
        <end position="2867"/>
    </location>
</feature>
<proteinExistence type="predicted"/>
<dbReference type="eggNOG" id="KOG4228">
    <property type="taxonomic scope" value="Eukaryota"/>
</dbReference>
<evidence type="ECO:0000259" key="4">
    <source>
        <dbReference type="PROSITE" id="PS50853"/>
    </source>
</evidence>
<feature type="signal peptide" evidence="3">
    <location>
        <begin position="1"/>
        <end position="20"/>
    </location>
</feature>
<evidence type="ECO:0000313" key="5">
    <source>
        <dbReference type="EnsemblMetazoa" id="Aqu2.1.35050_001"/>
    </source>
</evidence>
<dbReference type="eggNOG" id="KOG4221">
    <property type="taxonomic scope" value="Eukaryota"/>
</dbReference>
<dbReference type="Pfam" id="PF00041">
    <property type="entry name" value="fn3"/>
    <property type="match status" value="12"/>
</dbReference>
<dbReference type="InterPro" id="IPR050991">
    <property type="entry name" value="ECM_Regulatory_Proteins"/>
</dbReference>
<dbReference type="CDD" id="cd00063">
    <property type="entry name" value="FN3"/>
    <property type="match status" value="12"/>
</dbReference>
<feature type="compositionally biased region" description="Gly residues" evidence="2">
    <location>
        <begin position="3310"/>
        <end position="3322"/>
    </location>
</feature>
<dbReference type="SUPFAM" id="SSF49265">
    <property type="entry name" value="Fibronectin type III"/>
    <property type="match status" value="7"/>
</dbReference>
<feature type="domain" description="Fibronectin type-III" evidence="4">
    <location>
        <begin position="1416"/>
        <end position="1505"/>
    </location>
</feature>